<evidence type="ECO:0000256" key="2">
    <source>
        <dbReference type="ARBA" id="ARBA00023136"/>
    </source>
</evidence>
<keyword evidence="2 4" id="KW-0472">Membrane</keyword>
<keyword evidence="9" id="KW-1185">Reference proteome</keyword>
<organism evidence="8 9">
    <name type="scientific">Dongia sedimenti</name>
    <dbReference type="NCBI Taxonomy" id="3064282"/>
    <lineage>
        <taxon>Bacteria</taxon>
        <taxon>Pseudomonadati</taxon>
        <taxon>Pseudomonadota</taxon>
        <taxon>Alphaproteobacteria</taxon>
        <taxon>Rhodospirillales</taxon>
        <taxon>Dongiaceae</taxon>
        <taxon>Dongia</taxon>
    </lineage>
</organism>
<evidence type="ECO:0000313" key="9">
    <source>
        <dbReference type="Proteomes" id="UP001230156"/>
    </source>
</evidence>
<keyword evidence="3" id="KW-0998">Cell outer membrane</keyword>
<dbReference type="RefSeq" id="WP_379960030.1">
    <property type="nucleotide sequence ID" value="NZ_JAUYVI010000007.1"/>
</dbReference>
<evidence type="ECO:0000256" key="6">
    <source>
        <dbReference type="SAM" id="SignalP"/>
    </source>
</evidence>
<dbReference type="InterPro" id="IPR050330">
    <property type="entry name" value="Bact_OuterMem_StrucFunc"/>
</dbReference>
<accession>A0ABU0YS95</accession>
<feature type="chain" id="PRO_5045490769" evidence="6">
    <location>
        <begin position="18"/>
        <end position="279"/>
    </location>
</feature>
<proteinExistence type="predicted"/>
<dbReference type="Gene3D" id="3.30.1330.60">
    <property type="entry name" value="OmpA-like domain"/>
    <property type="match status" value="1"/>
</dbReference>
<dbReference type="PROSITE" id="PS01068">
    <property type="entry name" value="OMPA_1"/>
    <property type="match status" value="1"/>
</dbReference>
<dbReference type="CDD" id="cd07185">
    <property type="entry name" value="OmpA_C-like"/>
    <property type="match status" value="1"/>
</dbReference>
<feature type="domain" description="OmpA-like" evidence="7">
    <location>
        <begin position="165"/>
        <end position="279"/>
    </location>
</feature>
<evidence type="ECO:0000256" key="4">
    <source>
        <dbReference type="PROSITE-ProRule" id="PRU00473"/>
    </source>
</evidence>
<evidence type="ECO:0000256" key="1">
    <source>
        <dbReference type="ARBA" id="ARBA00004442"/>
    </source>
</evidence>
<feature type="signal peptide" evidence="6">
    <location>
        <begin position="1"/>
        <end position="17"/>
    </location>
</feature>
<dbReference type="InterPro" id="IPR006690">
    <property type="entry name" value="OMPA-like_CS"/>
</dbReference>
<dbReference type="Pfam" id="PF00691">
    <property type="entry name" value="OmpA"/>
    <property type="match status" value="1"/>
</dbReference>
<dbReference type="PANTHER" id="PTHR30329">
    <property type="entry name" value="STATOR ELEMENT OF FLAGELLAR MOTOR COMPLEX"/>
    <property type="match status" value="1"/>
</dbReference>
<gene>
    <name evidence="8" type="ORF">Q8A70_23020</name>
</gene>
<dbReference type="PANTHER" id="PTHR30329:SF21">
    <property type="entry name" value="LIPOPROTEIN YIAD-RELATED"/>
    <property type="match status" value="1"/>
</dbReference>
<keyword evidence="6" id="KW-0732">Signal</keyword>
<evidence type="ECO:0000313" key="8">
    <source>
        <dbReference type="EMBL" id="MDQ7250579.1"/>
    </source>
</evidence>
<dbReference type="EMBL" id="JAUYVI010000007">
    <property type="protein sequence ID" value="MDQ7250579.1"/>
    <property type="molecule type" value="Genomic_DNA"/>
</dbReference>
<dbReference type="InterPro" id="IPR006665">
    <property type="entry name" value="OmpA-like"/>
</dbReference>
<protein>
    <submittedName>
        <fullName evidence="8">OmpA family protein</fullName>
    </submittedName>
</protein>
<sequence length="279" mass="29956">MKTLKLLAALGALSFVAACSSEIEQARTAQPTGGSPFTQALTREYQDLSAFEADEMKDWRDANFFARKALAAAGGETVAPQDPGERDIPADVLPEIQQTRQRLLTALDGGARENKAEIAARAQARFDCWLEQQEENFQNDHISACRDELMAALAELEAQPAAPAPAPAPAPQVYLILFDFDKSNINPAAQAVVNRVVADFSANKAKAISITGYTDRSGTDAYNLKLSERRADAARAALIAAGVPADAITTAWKGESENAVPTADGVKEQANRRDEIIVQ</sequence>
<dbReference type="PROSITE" id="PS51123">
    <property type="entry name" value="OMPA_2"/>
    <property type="match status" value="1"/>
</dbReference>
<dbReference type="SUPFAM" id="SSF103088">
    <property type="entry name" value="OmpA-like"/>
    <property type="match status" value="1"/>
</dbReference>
<evidence type="ECO:0000259" key="7">
    <source>
        <dbReference type="PROSITE" id="PS51123"/>
    </source>
</evidence>
<feature type="compositionally biased region" description="Basic and acidic residues" evidence="5">
    <location>
        <begin position="265"/>
        <end position="279"/>
    </location>
</feature>
<feature type="region of interest" description="Disordered" evidence="5">
    <location>
        <begin position="256"/>
        <end position="279"/>
    </location>
</feature>
<name>A0ABU0YS95_9PROT</name>
<evidence type="ECO:0000256" key="3">
    <source>
        <dbReference type="ARBA" id="ARBA00023237"/>
    </source>
</evidence>
<dbReference type="PRINTS" id="PR01021">
    <property type="entry name" value="OMPADOMAIN"/>
</dbReference>
<comment type="subcellular location">
    <subcellularLocation>
        <location evidence="1">Cell outer membrane</location>
    </subcellularLocation>
</comment>
<dbReference type="InterPro" id="IPR006664">
    <property type="entry name" value="OMP_bac"/>
</dbReference>
<dbReference type="Proteomes" id="UP001230156">
    <property type="component" value="Unassembled WGS sequence"/>
</dbReference>
<evidence type="ECO:0000256" key="5">
    <source>
        <dbReference type="SAM" id="MobiDB-lite"/>
    </source>
</evidence>
<comment type="caution">
    <text evidence="8">The sequence shown here is derived from an EMBL/GenBank/DDBJ whole genome shotgun (WGS) entry which is preliminary data.</text>
</comment>
<dbReference type="InterPro" id="IPR036737">
    <property type="entry name" value="OmpA-like_sf"/>
</dbReference>
<reference evidence="9" key="1">
    <citation type="submission" date="2023-08" db="EMBL/GenBank/DDBJ databases">
        <title>Rhodospirillaceae gen. nov., a novel taxon isolated from the Yangtze River Yuezi River estuary sludge.</title>
        <authorList>
            <person name="Ruan L."/>
        </authorList>
    </citation>
    <scope>NUCLEOTIDE SEQUENCE [LARGE SCALE GENOMIC DNA]</scope>
    <source>
        <strain evidence="9">R-7</strain>
    </source>
</reference>
<dbReference type="PROSITE" id="PS51257">
    <property type="entry name" value="PROKAR_LIPOPROTEIN"/>
    <property type="match status" value="1"/>
</dbReference>